<dbReference type="EMBL" id="JAUUTY010000005">
    <property type="protein sequence ID" value="KAK1631170.1"/>
    <property type="molecule type" value="Genomic_DNA"/>
</dbReference>
<sequence length="429" mass="47728">MSAPPRPYTPRRLTEVAAAEADALNSLPAGVLDDILARVGLRDAVRTSALSRAWRRRWEALPSLDLDFPRPKGGNGASKGLRAVDSVLLRCPGRVRRFYAYLDQLHAGRLDDWLIVLSRRAVEAFNLISVDGLIALPSAVFSCGRLTVLRLYGCALPLLPAGFEGFPELRNLALINVRFQENGAYHQLEEIIATSPSLEKLLLWDVEIAGDFTEWVIQAPNLRDLNIRSAGDLGWNIGELPSLHSADIDIRDYLPDRDFAKFLAGFASVTKLVLCTRHSPLNGANILETLPCTFGNLKSLKLYTQFSELSSIMSTFCLLRNAPNLERLKIMIDDGVGQKYEANGEFQNAQWTDCMCAKLQFVQITGIHWFSNELCFIELILSKTRLLRTLSVSHGEKCSTSNEGVVNKLLNYPRASSHAKVLYEGKAKK</sequence>
<comment type="caution">
    <text evidence="2">The sequence shown here is derived from an EMBL/GenBank/DDBJ whole genome shotgun (WGS) entry which is preliminary data.</text>
</comment>
<evidence type="ECO:0000313" key="3">
    <source>
        <dbReference type="Proteomes" id="UP001231189"/>
    </source>
</evidence>
<organism evidence="2 3">
    <name type="scientific">Lolium multiflorum</name>
    <name type="common">Italian ryegrass</name>
    <name type="synonym">Lolium perenne subsp. multiflorum</name>
    <dbReference type="NCBI Taxonomy" id="4521"/>
    <lineage>
        <taxon>Eukaryota</taxon>
        <taxon>Viridiplantae</taxon>
        <taxon>Streptophyta</taxon>
        <taxon>Embryophyta</taxon>
        <taxon>Tracheophyta</taxon>
        <taxon>Spermatophyta</taxon>
        <taxon>Magnoliopsida</taxon>
        <taxon>Liliopsida</taxon>
        <taxon>Poales</taxon>
        <taxon>Poaceae</taxon>
        <taxon>BOP clade</taxon>
        <taxon>Pooideae</taxon>
        <taxon>Poodae</taxon>
        <taxon>Poeae</taxon>
        <taxon>Poeae Chloroplast Group 2 (Poeae type)</taxon>
        <taxon>Loliodinae</taxon>
        <taxon>Loliinae</taxon>
        <taxon>Lolium</taxon>
    </lineage>
</organism>
<reference evidence="2" key="1">
    <citation type="submission" date="2023-07" db="EMBL/GenBank/DDBJ databases">
        <title>A chromosome-level genome assembly of Lolium multiflorum.</title>
        <authorList>
            <person name="Chen Y."/>
            <person name="Copetti D."/>
            <person name="Kolliker R."/>
            <person name="Studer B."/>
        </authorList>
    </citation>
    <scope>NUCLEOTIDE SEQUENCE</scope>
    <source>
        <strain evidence="2">02402/16</strain>
        <tissue evidence="2">Leaf</tissue>
    </source>
</reference>
<feature type="domain" description="F-box/LRR-repeat protein 15/At3g58940/PEG3-like LRR" evidence="1">
    <location>
        <begin position="110"/>
        <end position="330"/>
    </location>
</feature>
<dbReference type="Gene3D" id="3.80.10.10">
    <property type="entry name" value="Ribonuclease Inhibitor"/>
    <property type="match status" value="1"/>
</dbReference>
<dbReference type="SUPFAM" id="SSF52047">
    <property type="entry name" value="RNI-like"/>
    <property type="match status" value="1"/>
</dbReference>
<dbReference type="PANTHER" id="PTHR31900">
    <property type="entry name" value="F-BOX/RNI SUPERFAMILY PROTEIN-RELATED"/>
    <property type="match status" value="1"/>
</dbReference>
<evidence type="ECO:0000313" key="2">
    <source>
        <dbReference type="EMBL" id="KAK1631170.1"/>
    </source>
</evidence>
<name>A0AAD8W0T0_LOLMU</name>
<dbReference type="AlphaFoldDB" id="A0AAD8W0T0"/>
<dbReference type="SUPFAM" id="SSF81383">
    <property type="entry name" value="F-box domain"/>
    <property type="match status" value="1"/>
</dbReference>
<dbReference type="InterPro" id="IPR032675">
    <property type="entry name" value="LRR_dom_sf"/>
</dbReference>
<keyword evidence="3" id="KW-1185">Reference proteome</keyword>
<dbReference type="Pfam" id="PF24758">
    <property type="entry name" value="LRR_At5g56370"/>
    <property type="match status" value="1"/>
</dbReference>
<dbReference type="Proteomes" id="UP001231189">
    <property type="component" value="Unassembled WGS sequence"/>
</dbReference>
<accession>A0AAD8W0T0</accession>
<dbReference type="InterPro" id="IPR036047">
    <property type="entry name" value="F-box-like_dom_sf"/>
</dbReference>
<protein>
    <recommendedName>
        <fullName evidence="1">F-box/LRR-repeat protein 15/At3g58940/PEG3-like LRR domain-containing protein</fullName>
    </recommendedName>
</protein>
<gene>
    <name evidence="2" type="ORF">QYE76_005485</name>
</gene>
<evidence type="ECO:0000259" key="1">
    <source>
        <dbReference type="Pfam" id="PF24758"/>
    </source>
</evidence>
<dbReference type="InterPro" id="IPR055411">
    <property type="entry name" value="LRR_FXL15/At3g58940/PEG3-like"/>
</dbReference>
<dbReference type="InterPro" id="IPR050232">
    <property type="entry name" value="FBL13/AtMIF1-like"/>
</dbReference>
<dbReference type="PANTHER" id="PTHR31900:SF32">
    <property type="entry name" value="F-BOX_RNI_FBD-LIKE DOMAIN PROTEIN"/>
    <property type="match status" value="1"/>
</dbReference>
<proteinExistence type="predicted"/>